<comment type="caution">
    <text evidence="2">The sequence shown here is derived from an EMBL/GenBank/DDBJ whole genome shotgun (WGS) entry which is preliminary data.</text>
</comment>
<name>A0ABV9NI05_9GAMM</name>
<keyword evidence="3" id="KW-1185">Reference proteome</keyword>
<reference evidence="3" key="1">
    <citation type="journal article" date="2019" name="Int. J. Syst. Evol. Microbiol.">
        <title>The Global Catalogue of Microorganisms (GCM) 10K type strain sequencing project: providing services to taxonomists for standard genome sequencing and annotation.</title>
        <authorList>
            <consortium name="The Broad Institute Genomics Platform"/>
            <consortium name="The Broad Institute Genome Sequencing Center for Infectious Disease"/>
            <person name="Wu L."/>
            <person name="Ma J."/>
        </authorList>
    </citation>
    <scope>NUCLEOTIDE SEQUENCE [LARGE SCALE GENOMIC DNA]</scope>
    <source>
        <strain evidence="3">CGMCC 1.13574</strain>
    </source>
</reference>
<keyword evidence="1" id="KW-0472">Membrane</keyword>
<feature type="transmembrane region" description="Helical" evidence="1">
    <location>
        <begin position="563"/>
        <end position="584"/>
    </location>
</feature>
<feature type="transmembrane region" description="Helical" evidence="1">
    <location>
        <begin position="414"/>
        <end position="438"/>
    </location>
</feature>
<feature type="transmembrane region" description="Helical" evidence="1">
    <location>
        <begin position="625"/>
        <end position="646"/>
    </location>
</feature>
<proteinExistence type="predicted"/>
<evidence type="ECO:0000313" key="2">
    <source>
        <dbReference type="EMBL" id="MFC4726851.1"/>
    </source>
</evidence>
<feature type="transmembrane region" description="Helical" evidence="1">
    <location>
        <begin position="385"/>
        <end position="402"/>
    </location>
</feature>
<organism evidence="2 3">
    <name type="scientific">Coralloluteibacterium thermophilum</name>
    <dbReference type="NCBI Taxonomy" id="2707049"/>
    <lineage>
        <taxon>Bacteria</taxon>
        <taxon>Pseudomonadati</taxon>
        <taxon>Pseudomonadota</taxon>
        <taxon>Gammaproteobacteria</taxon>
        <taxon>Lysobacterales</taxon>
        <taxon>Lysobacteraceae</taxon>
        <taxon>Coralloluteibacterium</taxon>
    </lineage>
</organism>
<evidence type="ECO:0000256" key="1">
    <source>
        <dbReference type="SAM" id="Phobius"/>
    </source>
</evidence>
<feature type="transmembrane region" description="Helical" evidence="1">
    <location>
        <begin position="596"/>
        <end position="619"/>
    </location>
</feature>
<sequence length="650" mass="69164">MDLARVFRRHFPLLLALLCGALGVASLSQAWMRGTVEVQLDFPGGVPEGTRVFFAGSEDFVEKNSLSLPADAEGDVSILVPIGLHERIRIVPLAGSTASLCSLEVVATGRAPLSLEDYRVIDRRGVTSVSLHPGCVSAVPVAGESAPHVTIGLQSTEAWDAGARAWFGLAIAAFCIALVLGSAWLWGWRGWGVADRESRASTGGAGTSKLVPVYVVISLFFGTLYAVVTPPGAVTDEYAHVTKAAKMANGAFLGATGDQLFPNIFEMYGRFNGYLDPGVHFSGLQLVNQLRAPVPCQRTTADLPKGADSYSPTLYPVPAAAYVVSCATDQDLGTFLLLARVGNLLLATALIAFGIWATIRARWVLFVCALLPMSVYQMASVSADALYIAASLAWLGAVCGVIEERIPVRRATWILGLLALFLALSKPGAAWVLVAILFARQAYLRQAGTFTPAVLKYMLLPFVIHIGWVLYASSSAAPLPGVDPAANLARIADRPLEVVGLFFDTYVSTHGVWILKSTLGALGWLDVSLAKVSYLGLLFCLGATAVMGWPVPRPPAATVAAGWIFAAGAVAMLSLPLYLFWTVRDSTIIMGLQGRYFIPCLAFAFCFTAGSLPVGRYAAWVHRGLVVLVPAVVMAALTDGLLALLARYYP</sequence>
<feature type="transmembrane region" description="Helical" evidence="1">
    <location>
        <begin position="165"/>
        <end position="188"/>
    </location>
</feature>
<dbReference type="RefSeq" id="WP_377002808.1">
    <property type="nucleotide sequence ID" value="NZ_JBHSGG010000002.1"/>
</dbReference>
<feature type="transmembrane region" description="Helical" evidence="1">
    <location>
        <begin position="450"/>
        <end position="471"/>
    </location>
</feature>
<keyword evidence="1" id="KW-0812">Transmembrane</keyword>
<feature type="transmembrane region" description="Helical" evidence="1">
    <location>
        <begin position="337"/>
        <end position="356"/>
    </location>
</feature>
<evidence type="ECO:0000313" key="3">
    <source>
        <dbReference type="Proteomes" id="UP001595892"/>
    </source>
</evidence>
<dbReference type="InterPro" id="IPR018674">
    <property type="entry name" value="DUF2142_membrane"/>
</dbReference>
<dbReference type="EMBL" id="JBHSGG010000002">
    <property type="protein sequence ID" value="MFC4726851.1"/>
    <property type="molecule type" value="Genomic_DNA"/>
</dbReference>
<feature type="transmembrane region" description="Helical" evidence="1">
    <location>
        <begin position="532"/>
        <end position="551"/>
    </location>
</feature>
<accession>A0ABV9NI05</accession>
<feature type="transmembrane region" description="Helical" evidence="1">
    <location>
        <begin position="209"/>
        <end position="228"/>
    </location>
</feature>
<dbReference type="Pfam" id="PF09913">
    <property type="entry name" value="DUF2142"/>
    <property type="match status" value="1"/>
</dbReference>
<keyword evidence="1" id="KW-1133">Transmembrane helix</keyword>
<dbReference type="Proteomes" id="UP001595892">
    <property type="component" value="Unassembled WGS sequence"/>
</dbReference>
<protein>
    <submittedName>
        <fullName evidence="2">DUF2142 domain-containing protein</fullName>
    </submittedName>
</protein>
<gene>
    <name evidence="2" type="ORF">ACFO3Q_01480</name>
</gene>